<keyword evidence="1" id="KW-0812">Transmembrane</keyword>
<reference evidence="2" key="1">
    <citation type="journal article" date="2021" name="PeerJ">
        <title>Extensive microbial diversity within the chicken gut microbiome revealed by metagenomics and culture.</title>
        <authorList>
            <person name="Gilroy R."/>
            <person name="Ravi A."/>
            <person name="Getino M."/>
            <person name="Pursley I."/>
            <person name="Horton D.L."/>
            <person name="Alikhan N.F."/>
            <person name="Baker D."/>
            <person name="Gharbi K."/>
            <person name="Hall N."/>
            <person name="Watson M."/>
            <person name="Adriaenssens E.M."/>
            <person name="Foster-Nyarko E."/>
            <person name="Jarju S."/>
            <person name="Secka A."/>
            <person name="Antonio M."/>
            <person name="Oren A."/>
            <person name="Chaudhuri R.R."/>
            <person name="La Ragione R."/>
            <person name="Hildebrand F."/>
            <person name="Pallen M.J."/>
        </authorList>
    </citation>
    <scope>NUCLEOTIDE SEQUENCE</scope>
    <source>
        <strain evidence="2">ChiHjej13B12-9602</strain>
    </source>
</reference>
<keyword evidence="1" id="KW-1133">Transmembrane helix</keyword>
<reference evidence="2" key="2">
    <citation type="submission" date="2021-09" db="EMBL/GenBank/DDBJ databases">
        <authorList>
            <person name="Gilroy R."/>
        </authorList>
    </citation>
    <scope>NUCLEOTIDE SEQUENCE</scope>
    <source>
        <strain evidence="2">ChiHjej13B12-9602</strain>
    </source>
</reference>
<dbReference type="Proteomes" id="UP000753256">
    <property type="component" value="Unassembled WGS sequence"/>
</dbReference>
<name>A0A921IW05_9ACTN</name>
<evidence type="ECO:0000256" key="1">
    <source>
        <dbReference type="SAM" id="Phobius"/>
    </source>
</evidence>
<feature type="transmembrane region" description="Helical" evidence="1">
    <location>
        <begin position="13"/>
        <end position="31"/>
    </location>
</feature>
<dbReference type="AlphaFoldDB" id="A0A921IW05"/>
<organism evidence="2 3">
    <name type="scientific">Enorma phocaeensis</name>
    <dbReference type="NCBI Taxonomy" id="1871019"/>
    <lineage>
        <taxon>Bacteria</taxon>
        <taxon>Bacillati</taxon>
        <taxon>Actinomycetota</taxon>
        <taxon>Coriobacteriia</taxon>
        <taxon>Coriobacteriales</taxon>
        <taxon>Coriobacteriaceae</taxon>
        <taxon>Enorma</taxon>
    </lineage>
</organism>
<comment type="caution">
    <text evidence="2">The sequence shown here is derived from an EMBL/GenBank/DDBJ whole genome shotgun (WGS) entry which is preliminary data.</text>
</comment>
<keyword evidence="1" id="KW-0472">Membrane</keyword>
<protein>
    <submittedName>
        <fullName evidence="2">Uncharacterized protein</fullName>
    </submittedName>
</protein>
<sequence>MSYEELAQATLEYALTIFALLALVAGLAAVWRAAEAGLFTALIEDSTSHAIDGTGVVDIALY</sequence>
<dbReference type="RefSeq" id="WP_273189637.1">
    <property type="nucleotide sequence ID" value="NZ_DYUZ01000017.1"/>
</dbReference>
<accession>A0A921IW05</accession>
<proteinExistence type="predicted"/>
<gene>
    <name evidence="2" type="ORF">K8V70_04430</name>
</gene>
<evidence type="ECO:0000313" key="3">
    <source>
        <dbReference type="Proteomes" id="UP000753256"/>
    </source>
</evidence>
<evidence type="ECO:0000313" key="2">
    <source>
        <dbReference type="EMBL" id="HJG37095.1"/>
    </source>
</evidence>
<dbReference type="EMBL" id="DYUZ01000017">
    <property type="protein sequence ID" value="HJG37095.1"/>
    <property type="molecule type" value="Genomic_DNA"/>
</dbReference>